<feature type="transmembrane region" description="Helical" evidence="5">
    <location>
        <begin position="146"/>
        <end position="163"/>
    </location>
</feature>
<evidence type="ECO:0000256" key="5">
    <source>
        <dbReference type="SAM" id="Phobius"/>
    </source>
</evidence>
<reference evidence="7 8" key="1">
    <citation type="submission" date="2020-12" db="EMBL/GenBank/DDBJ databases">
        <title>Concerted genomic and epigenomic changes stabilize Arabidopsis allopolyploids.</title>
        <authorList>
            <person name="Chen Z."/>
        </authorList>
    </citation>
    <scope>NUCLEOTIDE SEQUENCE [LARGE SCALE GENOMIC DNA]</scope>
    <source>
        <strain evidence="7">Allo738</strain>
        <tissue evidence="7">Leaf</tissue>
    </source>
</reference>
<keyword evidence="8" id="KW-1185">Reference proteome</keyword>
<evidence type="ECO:0000256" key="4">
    <source>
        <dbReference type="PROSITE-ProRule" id="PRU01343"/>
    </source>
</evidence>
<evidence type="ECO:0000256" key="1">
    <source>
        <dbReference type="ARBA" id="ARBA00022723"/>
    </source>
</evidence>
<protein>
    <recommendedName>
        <fullName evidence="6">GRF-type domain-containing protein</fullName>
    </recommendedName>
</protein>
<evidence type="ECO:0000259" key="6">
    <source>
        <dbReference type="PROSITE" id="PS51999"/>
    </source>
</evidence>
<dbReference type="AlphaFoldDB" id="A0A8T1ZLN8"/>
<dbReference type="GO" id="GO:0008270">
    <property type="term" value="F:zinc ion binding"/>
    <property type="evidence" value="ECO:0007669"/>
    <property type="project" value="UniProtKB-KW"/>
</dbReference>
<proteinExistence type="predicted"/>
<dbReference type="PROSITE" id="PS51999">
    <property type="entry name" value="ZF_GRF"/>
    <property type="match status" value="1"/>
</dbReference>
<keyword evidence="5" id="KW-0472">Membrane</keyword>
<keyword evidence="5" id="KW-0812">Transmembrane</keyword>
<organism evidence="7 8">
    <name type="scientific">Arabidopsis thaliana x Arabidopsis arenosa</name>
    <dbReference type="NCBI Taxonomy" id="1240361"/>
    <lineage>
        <taxon>Eukaryota</taxon>
        <taxon>Viridiplantae</taxon>
        <taxon>Streptophyta</taxon>
        <taxon>Embryophyta</taxon>
        <taxon>Tracheophyta</taxon>
        <taxon>Spermatophyta</taxon>
        <taxon>Magnoliopsida</taxon>
        <taxon>eudicotyledons</taxon>
        <taxon>Gunneridae</taxon>
        <taxon>Pentapetalae</taxon>
        <taxon>rosids</taxon>
        <taxon>malvids</taxon>
        <taxon>Brassicales</taxon>
        <taxon>Brassicaceae</taxon>
        <taxon>Camelineae</taxon>
        <taxon>Arabidopsis</taxon>
    </lineage>
</organism>
<evidence type="ECO:0000256" key="3">
    <source>
        <dbReference type="ARBA" id="ARBA00022833"/>
    </source>
</evidence>
<dbReference type="PANTHER" id="PTHR33248">
    <property type="entry name" value="ZINC ION-BINDING PROTEIN"/>
    <property type="match status" value="1"/>
</dbReference>
<name>A0A8T1ZLN8_9BRAS</name>
<feature type="domain" description="GRF-type" evidence="6">
    <location>
        <begin position="21"/>
        <end position="65"/>
    </location>
</feature>
<comment type="caution">
    <text evidence="7">The sequence shown here is derived from an EMBL/GenBank/DDBJ whole genome shotgun (WGS) entry which is preliminary data.</text>
</comment>
<evidence type="ECO:0000313" key="8">
    <source>
        <dbReference type="Proteomes" id="UP000694240"/>
    </source>
</evidence>
<gene>
    <name evidence="7" type="ORF">ISN45_Aa05g009510</name>
</gene>
<keyword evidence="2 4" id="KW-0863">Zinc-finger</keyword>
<keyword evidence="5" id="KW-1133">Transmembrane helix</keyword>
<evidence type="ECO:0000313" key="7">
    <source>
        <dbReference type="EMBL" id="KAG7559354.1"/>
    </source>
</evidence>
<keyword evidence="1" id="KW-0479">Metal-binding</keyword>
<evidence type="ECO:0000256" key="2">
    <source>
        <dbReference type="ARBA" id="ARBA00022771"/>
    </source>
</evidence>
<dbReference type="EMBL" id="JAEFBK010000010">
    <property type="protein sequence ID" value="KAG7559354.1"/>
    <property type="molecule type" value="Genomic_DNA"/>
</dbReference>
<dbReference type="InterPro" id="IPR010666">
    <property type="entry name" value="Znf_GRF"/>
</dbReference>
<accession>A0A8T1ZLN8</accession>
<dbReference type="Proteomes" id="UP000694240">
    <property type="component" value="Chromosome 10"/>
</dbReference>
<sequence length="165" mass="18688">MELSLGSSSSYRSTNGGRKVCDCGLPAKIYKSKTERNPNRRFFGCQLYKEGGNSHCKFFRWFEEEEEVKGLPKRGLIEAEAEINVKNKMIDELTVTIMELREHLERHKGEISSIDSDDEEKESVDLGLKTKAKIDELEKIVYRQRVIITGLTGLLVCAIGVIVCS</sequence>
<keyword evidence="3" id="KW-0862">Zinc</keyword>